<proteinExistence type="predicted"/>
<protein>
    <submittedName>
        <fullName evidence="1">Uncharacterized protein</fullName>
    </submittedName>
</protein>
<dbReference type="EMBL" id="HBUF01064111">
    <property type="protein sequence ID" value="CAG6627020.1"/>
    <property type="molecule type" value="Transcribed_RNA"/>
</dbReference>
<organism evidence="1">
    <name type="scientific">Cacopsylla melanoneura</name>
    <dbReference type="NCBI Taxonomy" id="428564"/>
    <lineage>
        <taxon>Eukaryota</taxon>
        <taxon>Metazoa</taxon>
        <taxon>Ecdysozoa</taxon>
        <taxon>Arthropoda</taxon>
        <taxon>Hexapoda</taxon>
        <taxon>Insecta</taxon>
        <taxon>Pterygota</taxon>
        <taxon>Neoptera</taxon>
        <taxon>Paraneoptera</taxon>
        <taxon>Hemiptera</taxon>
        <taxon>Sternorrhyncha</taxon>
        <taxon>Psylloidea</taxon>
        <taxon>Psyllidae</taxon>
        <taxon>Psyllinae</taxon>
        <taxon>Cacopsylla</taxon>
    </lineage>
</organism>
<name>A0A8D8VMQ7_9HEMI</name>
<dbReference type="AlphaFoldDB" id="A0A8D8VMQ7"/>
<reference evidence="1" key="1">
    <citation type="submission" date="2021-05" db="EMBL/GenBank/DDBJ databases">
        <authorList>
            <person name="Alioto T."/>
            <person name="Alioto T."/>
            <person name="Gomez Garrido J."/>
        </authorList>
    </citation>
    <scope>NUCLEOTIDE SEQUENCE</scope>
</reference>
<accession>A0A8D8VMQ7</accession>
<evidence type="ECO:0000313" key="1">
    <source>
        <dbReference type="EMBL" id="CAG6627020.1"/>
    </source>
</evidence>
<sequence length="184" mass="20031">MEECVVEDLIVSLTDTEPSSVAQSEVVVNSSKKRGRPIKKKRCVKSQVVEQVSNNLPLSVCSTEIIQQESVGVLEKGVNEVVAVVGEIFVKPVSGKVGRPKKGKKRQPKVCKSKRVKTQDVINNNTVEVVDSLSDTSSLDSVSVLDEVVISQNPSLDSISVLDEVVTSQTPHQKAVAKYKRFKS</sequence>